<reference evidence="1 2" key="1">
    <citation type="submission" date="2019-11" db="EMBL/GenBank/DDBJ databases">
        <title>Implementation of targeted gown and glove precautions to prevent Staphylococcus aureus acquisition in community-based nursing homes.</title>
        <authorList>
            <person name="Stine O.C."/>
        </authorList>
    </citation>
    <scope>NUCLEOTIDE SEQUENCE [LARGE SCALE GENOMIC DNA]</scope>
    <source>
        <strain evidence="1 2">S_2062.LAUP.DI</strain>
    </source>
</reference>
<protein>
    <submittedName>
        <fullName evidence="1">Uncharacterized protein</fullName>
    </submittedName>
</protein>
<name>A0A7X3JUR4_STAAU</name>
<evidence type="ECO:0000313" key="1">
    <source>
        <dbReference type="EMBL" id="MVK33707.1"/>
    </source>
</evidence>
<dbReference type="Proteomes" id="UP000471199">
    <property type="component" value="Unassembled WGS sequence"/>
</dbReference>
<accession>A0A7X3JUR4</accession>
<gene>
    <name evidence="1" type="ORF">GO814_00915</name>
</gene>
<evidence type="ECO:0000313" key="2">
    <source>
        <dbReference type="Proteomes" id="UP000471199"/>
    </source>
</evidence>
<dbReference type="EMBL" id="WPTS01000009">
    <property type="protein sequence ID" value="MVK33707.1"/>
    <property type="molecule type" value="Genomic_DNA"/>
</dbReference>
<comment type="caution">
    <text evidence="1">The sequence shown here is derived from an EMBL/GenBank/DDBJ whole genome shotgun (WGS) entry which is preliminary data.</text>
</comment>
<sequence length="83" mass="9141">MNEPTEIKYPLDENGEPYYAAAHIKGLYGLDFDGDDNLAVVLLNLQSTITDLKNKVDSQNITISDLQTKVDENTKAIKALSGK</sequence>
<proteinExistence type="predicted"/>
<dbReference type="Gene3D" id="1.20.5.340">
    <property type="match status" value="1"/>
</dbReference>
<dbReference type="AlphaFoldDB" id="A0A7X3JUR4"/>
<organism evidence="1 2">
    <name type="scientific">Staphylococcus aureus</name>
    <dbReference type="NCBI Taxonomy" id="1280"/>
    <lineage>
        <taxon>Bacteria</taxon>
        <taxon>Bacillati</taxon>
        <taxon>Bacillota</taxon>
        <taxon>Bacilli</taxon>
        <taxon>Bacillales</taxon>
        <taxon>Staphylococcaceae</taxon>
        <taxon>Staphylococcus</taxon>
    </lineage>
</organism>